<evidence type="ECO:0000256" key="3">
    <source>
        <dbReference type="ARBA" id="ARBA00008187"/>
    </source>
</evidence>
<dbReference type="InterPro" id="IPR008591">
    <property type="entry name" value="GINS_Sld5"/>
</dbReference>
<dbReference type="SUPFAM" id="SSF158573">
    <property type="entry name" value="GINS helical bundle-like"/>
    <property type="match status" value="1"/>
</dbReference>
<keyword evidence="7 8" id="KW-0539">Nucleus</keyword>
<dbReference type="RefSeq" id="XP_013391611.1">
    <property type="nucleotide sequence ID" value="XM_013536157.1"/>
</dbReference>
<dbReference type="PANTHER" id="PTHR21206">
    <property type="entry name" value="SLD5 PROTEIN"/>
    <property type="match status" value="1"/>
</dbReference>
<feature type="region of interest" description="Disordered" evidence="10">
    <location>
        <begin position="1"/>
        <end position="20"/>
    </location>
</feature>
<evidence type="ECO:0000259" key="12">
    <source>
        <dbReference type="Pfam" id="PF16922"/>
    </source>
</evidence>
<dbReference type="Gene3D" id="3.40.5.60">
    <property type="match status" value="1"/>
</dbReference>
<reference evidence="14" key="1">
    <citation type="submission" date="2025-08" db="UniProtKB">
        <authorList>
            <consortium name="RefSeq"/>
        </authorList>
    </citation>
    <scope>IDENTIFICATION</scope>
    <source>
        <tissue evidence="14">Gonads</tissue>
    </source>
</reference>
<keyword evidence="6 8" id="KW-0235">DNA replication</keyword>
<dbReference type="InterPro" id="IPR038749">
    <property type="entry name" value="Sld5_GINS_A"/>
</dbReference>
<dbReference type="PIRSF" id="PIRSF007764">
    <property type="entry name" value="Sld5"/>
    <property type="match status" value="1"/>
</dbReference>
<dbReference type="Gene3D" id="1.20.58.1030">
    <property type="match status" value="1"/>
</dbReference>
<evidence type="ECO:0000256" key="7">
    <source>
        <dbReference type="ARBA" id="ARBA00023242"/>
    </source>
</evidence>
<organism evidence="13 14">
    <name type="scientific">Lingula anatina</name>
    <name type="common">Brachiopod</name>
    <name type="synonym">Lingula unguis</name>
    <dbReference type="NCBI Taxonomy" id="7574"/>
    <lineage>
        <taxon>Eukaryota</taxon>
        <taxon>Metazoa</taxon>
        <taxon>Spiralia</taxon>
        <taxon>Lophotrochozoa</taxon>
        <taxon>Brachiopoda</taxon>
        <taxon>Linguliformea</taxon>
        <taxon>Lingulata</taxon>
        <taxon>Lingulida</taxon>
        <taxon>Linguloidea</taxon>
        <taxon>Lingulidae</taxon>
        <taxon>Lingula</taxon>
    </lineage>
</organism>
<dbReference type="PANTHER" id="PTHR21206:SF0">
    <property type="entry name" value="DNA REPLICATION COMPLEX GINS PROTEIN SLD5"/>
    <property type="match status" value="1"/>
</dbReference>
<name>A0A1S3I1A7_LINAN</name>
<dbReference type="GO" id="GO:0000727">
    <property type="term" value="P:double-strand break repair via break-induced replication"/>
    <property type="evidence" value="ECO:0007669"/>
    <property type="project" value="TreeGrafter"/>
</dbReference>
<dbReference type="Proteomes" id="UP000085678">
    <property type="component" value="Unplaced"/>
</dbReference>
<comment type="function">
    <text evidence="8">The GINS complex plays an essential role in the initiation of DNA replication.</text>
</comment>
<comment type="subcellular location">
    <subcellularLocation>
        <location evidence="2">Chromosome</location>
    </subcellularLocation>
    <subcellularLocation>
        <location evidence="1 8">Nucleus</location>
    </subcellularLocation>
</comment>
<gene>
    <name evidence="14" type="primary">LOC106159755</name>
</gene>
<feature type="domain" description="GINS subunit" evidence="11">
    <location>
        <begin position="68"/>
        <end position="141"/>
    </location>
</feature>
<evidence type="ECO:0000256" key="9">
    <source>
        <dbReference type="SAM" id="Coils"/>
    </source>
</evidence>
<evidence type="ECO:0000313" key="14">
    <source>
        <dbReference type="RefSeq" id="XP_013391611.1"/>
    </source>
</evidence>
<feature type="coiled-coil region" evidence="9">
    <location>
        <begin position="42"/>
        <end position="69"/>
    </location>
</feature>
<keyword evidence="9" id="KW-0175">Coiled coil</keyword>
<dbReference type="GeneID" id="106159755"/>
<keyword evidence="13" id="KW-1185">Reference proteome</keyword>
<dbReference type="Pfam" id="PF05916">
    <property type="entry name" value="Sld5"/>
    <property type="match status" value="1"/>
</dbReference>
<evidence type="ECO:0000313" key="13">
    <source>
        <dbReference type="Proteomes" id="UP000085678"/>
    </source>
</evidence>
<evidence type="ECO:0000259" key="11">
    <source>
        <dbReference type="Pfam" id="PF05916"/>
    </source>
</evidence>
<dbReference type="FunFam" id="1.20.58.1030:FF:000002">
    <property type="entry name" value="DNA replication complex GINS protein SLD5"/>
    <property type="match status" value="1"/>
</dbReference>
<dbReference type="CDD" id="cd21692">
    <property type="entry name" value="GINS_B_Sld5"/>
    <property type="match status" value="1"/>
</dbReference>
<dbReference type="CDD" id="cd11711">
    <property type="entry name" value="GINS_A_Sld5"/>
    <property type="match status" value="1"/>
</dbReference>
<evidence type="ECO:0000256" key="10">
    <source>
        <dbReference type="SAM" id="MobiDB-lite"/>
    </source>
</evidence>
<dbReference type="SUPFAM" id="SSF160059">
    <property type="entry name" value="PriA/YqbF domain"/>
    <property type="match status" value="1"/>
</dbReference>
<dbReference type="KEGG" id="lak:106159755"/>
<feature type="compositionally biased region" description="Acidic residues" evidence="10">
    <location>
        <begin position="1"/>
        <end position="17"/>
    </location>
</feature>
<dbReference type="OMA" id="ILETAWI"/>
<evidence type="ECO:0000256" key="5">
    <source>
        <dbReference type="ARBA" id="ARBA00022454"/>
    </source>
</evidence>
<accession>A0A1S3I1A7</accession>
<dbReference type="InterPro" id="IPR021151">
    <property type="entry name" value="GINS_A"/>
</dbReference>
<dbReference type="FunCoup" id="A0A1S3I1A7">
    <property type="interactions" value="1457"/>
</dbReference>
<comment type="similarity">
    <text evidence="3 8">Belongs to the GINS4/SLD5 family.</text>
</comment>
<sequence length="221" mass="25509">MADLTEELEDESSEEGESMTAAEVLQKLEEAWLNEKFSPDLLEIKNDIVDCMLEQIKEMEENIRRAKKGDFRVGIHKMEIDRIRYFISSYLRTRLQKIEKYTAHVLEQEKARGSDETPQMSPDEYTFAKEYSENMENHFKVLALRHMPPNLQALDPKHTVMRPNLDSYVFLRVNEDTAGVLVEEETAEAGEEVIDLEKGDQLIIRYRPVATLVESGAVGLI</sequence>
<dbReference type="GO" id="GO:0006261">
    <property type="term" value="P:DNA-templated DNA replication"/>
    <property type="evidence" value="ECO:0007669"/>
    <property type="project" value="InterPro"/>
</dbReference>
<dbReference type="InterPro" id="IPR031633">
    <property type="entry name" value="SLD5_C"/>
</dbReference>
<dbReference type="OrthoDB" id="338231at2759"/>
<dbReference type="GO" id="GO:0000811">
    <property type="term" value="C:GINS complex"/>
    <property type="evidence" value="ECO:0007669"/>
    <property type="project" value="UniProtKB-UniRule"/>
</dbReference>
<dbReference type="Pfam" id="PF16922">
    <property type="entry name" value="SLD5_C"/>
    <property type="match status" value="1"/>
</dbReference>
<dbReference type="InParanoid" id="A0A1S3I1A7"/>
<evidence type="ECO:0000256" key="8">
    <source>
        <dbReference type="PIRNR" id="PIRNR007764"/>
    </source>
</evidence>
<evidence type="ECO:0000256" key="6">
    <source>
        <dbReference type="ARBA" id="ARBA00022705"/>
    </source>
</evidence>
<dbReference type="FunFam" id="3.40.5.60:FF:000001">
    <property type="entry name" value="DNA replication complex GINS protein SLD5"/>
    <property type="match status" value="1"/>
</dbReference>
<dbReference type="AlphaFoldDB" id="A0A1S3I1A7"/>
<proteinExistence type="inferred from homology"/>
<evidence type="ECO:0000256" key="4">
    <source>
        <dbReference type="ARBA" id="ARBA00014804"/>
    </source>
</evidence>
<protein>
    <recommendedName>
        <fullName evidence="4 8">DNA replication complex GINS protein SLD5</fullName>
    </recommendedName>
</protein>
<feature type="domain" description="DNA replication complex GINS protein SLD5 C-terminal" evidence="12">
    <location>
        <begin position="163"/>
        <end position="221"/>
    </location>
</feature>
<evidence type="ECO:0000256" key="2">
    <source>
        <dbReference type="ARBA" id="ARBA00004286"/>
    </source>
</evidence>
<dbReference type="InterPro" id="IPR036224">
    <property type="entry name" value="GINS_bundle-like_dom_sf"/>
</dbReference>
<dbReference type="STRING" id="7574.A0A1S3I1A7"/>
<keyword evidence="5" id="KW-0158">Chromosome</keyword>
<evidence type="ECO:0000256" key="1">
    <source>
        <dbReference type="ARBA" id="ARBA00004123"/>
    </source>
</evidence>